<evidence type="ECO:0000256" key="1">
    <source>
        <dbReference type="SAM" id="MobiDB-lite"/>
    </source>
</evidence>
<dbReference type="VEuPathDB" id="TriTrypDB:LDHU3_36.5580"/>
<gene>
    <name evidence="2" type="ORF">CGC21_14355</name>
</gene>
<protein>
    <submittedName>
        <fullName evidence="2">Uncharacterized protein</fullName>
    </submittedName>
</protein>
<dbReference type="VEuPathDB" id="TriTrypDB:LdBPK_364160.1"/>
<reference evidence="3" key="1">
    <citation type="submission" date="2019-02" db="EMBL/GenBank/DDBJ databases">
        <title>FDA dAtabase for Regulatory Grade micrObial Sequences (FDA-ARGOS): Supporting development and validation of Infectious Disease Dx tests.</title>
        <authorList>
            <person name="Duncan R."/>
            <person name="Fisher C."/>
            <person name="Tallon L."/>
            <person name="Sadzewicz L."/>
            <person name="Sengamalay N."/>
            <person name="Ott S."/>
            <person name="Godinez A."/>
            <person name="Nagaraj S."/>
            <person name="Vavikolanu K."/>
            <person name="Nadendla S."/>
            <person name="Aluvathingal J."/>
            <person name="Sichtig H."/>
        </authorList>
    </citation>
    <scope>NUCLEOTIDE SEQUENCE [LARGE SCALE GENOMIC DNA]</scope>
    <source>
        <strain evidence="3">FDAARGOS_361</strain>
    </source>
</reference>
<feature type="compositionally biased region" description="Low complexity" evidence="1">
    <location>
        <begin position="1224"/>
        <end position="1248"/>
    </location>
</feature>
<feature type="compositionally biased region" description="Polar residues" evidence="1">
    <location>
        <begin position="1206"/>
        <end position="1223"/>
    </location>
</feature>
<comment type="caution">
    <text evidence="2">The sequence shown here is derived from an EMBL/GenBank/DDBJ whole genome shotgun (WGS) entry which is preliminary data.</text>
</comment>
<feature type="compositionally biased region" description="Low complexity" evidence="1">
    <location>
        <begin position="930"/>
        <end position="939"/>
    </location>
</feature>
<dbReference type="Proteomes" id="UP000318447">
    <property type="component" value="Unassembled WGS sequence"/>
</dbReference>
<dbReference type="EMBL" id="RHLC01000054">
    <property type="protein sequence ID" value="TPP48521.1"/>
    <property type="molecule type" value="Genomic_DNA"/>
</dbReference>
<proteinExistence type="predicted"/>
<name>A0A504XI39_LEIDO</name>
<feature type="region of interest" description="Disordered" evidence="1">
    <location>
        <begin position="924"/>
        <end position="956"/>
    </location>
</feature>
<feature type="region of interest" description="Disordered" evidence="1">
    <location>
        <begin position="1073"/>
        <end position="1146"/>
    </location>
</feature>
<accession>A0A504XI39</accession>
<organism evidence="2 3">
    <name type="scientific">Leishmania donovani</name>
    <dbReference type="NCBI Taxonomy" id="5661"/>
    <lineage>
        <taxon>Eukaryota</taxon>
        <taxon>Discoba</taxon>
        <taxon>Euglenozoa</taxon>
        <taxon>Kinetoplastea</taxon>
        <taxon>Metakinetoplastina</taxon>
        <taxon>Trypanosomatida</taxon>
        <taxon>Trypanosomatidae</taxon>
        <taxon>Leishmaniinae</taxon>
        <taxon>Leishmania</taxon>
    </lineage>
</organism>
<dbReference type="VEuPathDB" id="TriTrypDB:LdCL_360048600"/>
<evidence type="ECO:0000313" key="3">
    <source>
        <dbReference type="Proteomes" id="UP000318447"/>
    </source>
</evidence>
<sequence length="1429" mass="153687">MTSRERVTQARHVMLLSNDAPVLNRCAKEEAHLKHRLAQSTAAFALTVQKSHAAAAREERSRESRLQAQFTALLSGTPGVVMPPFVTPSPTEGFTNASERASGYAATGANNRSVPDHTTCTDATLLSSLGLKSSSTVAADGSATPAASLPCALGFPEAYESSGFKSAIHWASVAHDETFLTAYGPRRIRKEAQTRAIAGAGGSPAAREAMPHRLMTSVACYLLNQVLCADAAVSELWREKLRQPIFDAIFSSQSIAMGHERSGAQRSGSLGDAAVTNAIVHRTLGPASSLLSGTATHSDPTMSFPPRTNEYATRHDFASLRLWTEEVTLEHLEKTSVCQRVRNLQNAMARRQIAVHLFQRRAHQAELQAVFTVWRTYTQQRRASRIALERYLVKRNHRHVVETVFLRWRRFSLRSKVEAVQRRLLNIAADRDCAARKHATALHGLQDQLASERRQHVQETFERDTLHAQMLESHAVEIEALQLMLQMERLKTAQSGKWAMRWERVAKTFRPAKPCPAMPRPIWTLARTLLSAEEELAATILKRRRDERVLLQIPYSMILQARRRLKQLLLAWVNVIMEASPQASTWVTVEAFTQGRSSHPRGILLSHKQPSSRKAAARRSGATAGAVAAGKDDSTCEFSIYTLMCLVRELRRCYAKAGLIEEAEDWGTSDGVSVADCYQELTHLFAAQSCGGLYPPLLVHCPTSPFWFTPEGVFGGPVSHLEGSKRRKREQHTTFTWLLASLLVGHIQIMRMLPLADMGVPPGRLPMKGAATLRCKHEAEVTKLARISFPRRCGAPPAGSTAAPRGTSVVASSTLLPKKRSVALPAASSSRRAAAKASMASAAAAGDVEGAGVATTEMTLDALLRARFKATHDSTSSDSRRALAGKDLIDAAEDSLSDIEVFLGMAQQRRTKRLQGSEFLKDGAEDGHARSAAATPASALGDNEEGEGGSRDNDAAAAADTASTIYGDLLKSTVVLTGDQLRLLRSLPGRSHAFDTLRPIAIAQPEAASVVVGLSKDHSSTASYASAAPLYSFLLNTLDDTVARQQWSGLARVVTSLVVRFHVLDESEDAVRQAAVLTPEEEESEELRSGSVSRRSPAERAGGSPPLSTTRLPPVSVGCAPSVAAEGKGGDGAARRLPRAHSPPCVSTALDTGAALSQRAAEPGVPLLSRPKPFDVQGATATAAQPPATAVTSMTLGEELRRRGAYQTNSARKSFSFSSPTDLSAQGAQSPEPSSSAAPPISTEASEPMAPPPSEEYSAQMTSKDGNAFRPPMTANAGATAGTAYGIRTDASAEVLAGRTRRWTCSLADFRAPVARMVVWDGAVAFGMHARRISGCTGARQRCISEAHAHASTLPPSKLFLTIGNMLSLRRALPVANAFSLLHPNKYCLTATGTYSIPQRNSTLQTPRPSTLPAAAPVLGCSSDPMTAP</sequence>
<feature type="region of interest" description="Disordered" evidence="1">
    <location>
        <begin position="1206"/>
        <end position="1275"/>
    </location>
</feature>
<evidence type="ECO:0000313" key="2">
    <source>
        <dbReference type="EMBL" id="TPP48521.1"/>
    </source>
</evidence>